<keyword evidence="3" id="KW-1185">Reference proteome</keyword>
<dbReference type="PANTHER" id="PTHR37315">
    <property type="entry name" value="UPF0311 PROTEIN BLR7842"/>
    <property type="match status" value="1"/>
</dbReference>
<proteinExistence type="inferred from homology"/>
<evidence type="ECO:0000256" key="1">
    <source>
        <dbReference type="HAMAP-Rule" id="MF_00775"/>
    </source>
</evidence>
<dbReference type="Pfam" id="PF11578">
    <property type="entry name" value="DUF3237"/>
    <property type="match status" value="1"/>
</dbReference>
<dbReference type="OrthoDB" id="3368702at2"/>
<accession>A0A255GJX1</accession>
<dbReference type="Gene3D" id="2.40.160.20">
    <property type="match status" value="1"/>
</dbReference>
<comment type="caution">
    <text evidence="2">The sequence shown here is derived from an EMBL/GenBank/DDBJ whole genome shotgun (WGS) entry which is preliminary data.</text>
</comment>
<dbReference type="EMBL" id="NMVO01000013">
    <property type="protein sequence ID" value="OYO13274.1"/>
    <property type="molecule type" value="Genomic_DNA"/>
</dbReference>
<sequence>MTSPNGAAQPAPHPPELDYLATIEVLVAEPLEVGQTRAGRRRVIPIEGGTVTGPRLRGRVLRGGADFQLISSATTSELDARYVLETDDGERLFVTNTAYRTGTAADIEALAAGERVPPERIYFRCVPRFEVAGEKWRWLEHTVVIGSGRRDPDRVIIDLWQVR</sequence>
<gene>
    <name evidence="2" type="ORF">CGZ94_09755</name>
</gene>
<organism evidence="2 3">
    <name type="scientific">Enemella evansiae</name>
    <dbReference type="NCBI Taxonomy" id="2016499"/>
    <lineage>
        <taxon>Bacteria</taxon>
        <taxon>Bacillati</taxon>
        <taxon>Actinomycetota</taxon>
        <taxon>Actinomycetes</taxon>
        <taxon>Propionibacteriales</taxon>
        <taxon>Propionibacteriaceae</taxon>
        <taxon>Enemella</taxon>
    </lineage>
</organism>
<dbReference type="AlphaFoldDB" id="A0A255GJX1"/>
<reference evidence="2 3" key="1">
    <citation type="submission" date="2017-07" db="EMBL/GenBank/DDBJ databases">
        <title>Draft whole genome sequences of clinical Proprionibacteriaceae strains.</title>
        <authorList>
            <person name="Bernier A.-M."/>
            <person name="Bernard K."/>
            <person name="Domingo M.-C."/>
        </authorList>
    </citation>
    <scope>NUCLEOTIDE SEQUENCE [LARGE SCALE GENOMIC DNA]</scope>
    <source>
        <strain evidence="2 3">NML 030167</strain>
    </source>
</reference>
<dbReference type="RefSeq" id="WP_094404064.1">
    <property type="nucleotide sequence ID" value="NZ_NMVL01000029.1"/>
</dbReference>
<dbReference type="PANTHER" id="PTHR37315:SF1">
    <property type="entry name" value="UPF0311 PROTEIN BLR7842"/>
    <property type="match status" value="1"/>
</dbReference>
<name>A0A255GJX1_9ACTN</name>
<evidence type="ECO:0000313" key="2">
    <source>
        <dbReference type="EMBL" id="OYO13274.1"/>
    </source>
</evidence>
<dbReference type="InterPro" id="IPR020915">
    <property type="entry name" value="UPF0311"/>
</dbReference>
<protein>
    <recommendedName>
        <fullName evidence="1">UPF0311 protein CGZ94_09755</fullName>
    </recommendedName>
</protein>
<dbReference type="HAMAP" id="MF_00775">
    <property type="entry name" value="UPF0311"/>
    <property type="match status" value="1"/>
</dbReference>
<dbReference type="Proteomes" id="UP000215896">
    <property type="component" value="Unassembled WGS sequence"/>
</dbReference>
<comment type="similarity">
    <text evidence="1">Belongs to the UPF0311 family.</text>
</comment>
<evidence type="ECO:0000313" key="3">
    <source>
        <dbReference type="Proteomes" id="UP000215896"/>
    </source>
</evidence>